<sequence length="117" mass="12958">MSLVYPITLLMTLIIAAAPDLHAYSSNHYLDDLNVSSRRSQHLSSINPTRKTPRNVSIYPIVSPMTSIAGANPERRAYSSNWYLNIPNISDALLAPVLHQSHQQSPHNSPSLAISRL</sequence>
<name>A0A0C9YLQ4_9AGAM</name>
<reference evidence="3" key="2">
    <citation type="submission" date="2015-01" db="EMBL/GenBank/DDBJ databases">
        <title>Evolutionary Origins and Diversification of the Mycorrhizal Mutualists.</title>
        <authorList>
            <consortium name="DOE Joint Genome Institute"/>
            <consortium name="Mycorrhizal Genomics Consortium"/>
            <person name="Kohler A."/>
            <person name="Kuo A."/>
            <person name="Nagy L.G."/>
            <person name="Floudas D."/>
            <person name="Copeland A."/>
            <person name="Barry K.W."/>
            <person name="Cichocki N."/>
            <person name="Veneault-Fourrey C."/>
            <person name="LaButti K."/>
            <person name="Lindquist E.A."/>
            <person name="Lipzen A."/>
            <person name="Lundell T."/>
            <person name="Morin E."/>
            <person name="Murat C."/>
            <person name="Riley R."/>
            <person name="Ohm R."/>
            <person name="Sun H."/>
            <person name="Tunlid A."/>
            <person name="Henrissat B."/>
            <person name="Grigoriev I.V."/>
            <person name="Hibbett D.S."/>
            <person name="Martin F."/>
        </authorList>
    </citation>
    <scope>NUCLEOTIDE SEQUENCE [LARGE SCALE GENOMIC DNA]</scope>
    <source>
        <strain evidence="3">441</strain>
    </source>
</reference>
<evidence type="ECO:0000256" key="1">
    <source>
        <dbReference type="SAM" id="SignalP"/>
    </source>
</evidence>
<feature type="chain" id="PRO_5002223339" evidence="1">
    <location>
        <begin position="24"/>
        <end position="117"/>
    </location>
</feature>
<dbReference type="HOGENOM" id="CLU_2085736_0_0_1"/>
<reference evidence="2 3" key="1">
    <citation type="submission" date="2014-04" db="EMBL/GenBank/DDBJ databases">
        <authorList>
            <consortium name="DOE Joint Genome Institute"/>
            <person name="Kuo A."/>
            <person name="Kohler A."/>
            <person name="Costa M.D."/>
            <person name="Nagy L.G."/>
            <person name="Floudas D."/>
            <person name="Copeland A."/>
            <person name="Barry K.W."/>
            <person name="Cichocki N."/>
            <person name="Veneault-Fourrey C."/>
            <person name="LaButti K."/>
            <person name="Lindquist E.A."/>
            <person name="Lipzen A."/>
            <person name="Lundell T."/>
            <person name="Morin E."/>
            <person name="Murat C."/>
            <person name="Sun H."/>
            <person name="Tunlid A."/>
            <person name="Henrissat B."/>
            <person name="Grigoriev I.V."/>
            <person name="Hibbett D.S."/>
            <person name="Martin F."/>
            <person name="Nordberg H.P."/>
            <person name="Cantor M.N."/>
            <person name="Hua S.X."/>
        </authorList>
    </citation>
    <scope>NUCLEOTIDE SEQUENCE [LARGE SCALE GENOMIC DNA]</scope>
    <source>
        <strain evidence="2 3">441</strain>
    </source>
</reference>
<keyword evidence="3" id="KW-1185">Reference proteome</keyword>
<dbReference type="EMBL" id="KN834269">
    <property type="protein sequence ID" value="KIK11237.1"/>
    <property type="molecule type" value="Genomic_DNA"/>
</dbReference>
<evidence type="ECO:0000313" key="2">
    <source>
        <dbReference type="EMBL" id="KIK11237.1"/>
    </source>
</evidence>
<feature type="signal peptide" evidence="1">
    <location>
        <begin position="1"/>
        <end position="23"/>
    </location>
</feature>
<protein>
    <submittedName>
        <fullName evidence="2">Uncharacterized protein</fullName>
    </submittedName>
</protein>
<dbReference type="AlphaFoldDB" id="A0A0C9YLQ4"/>
<keyword evidence="1" id="KW-0732">Signal</keyword>
<organism evidence="2 3">
    <name type="scientific">Pisolithus microcarpus 441</name>
    <dbReference type="NCBI Taxonomy" id="765257"/>
    <lineage>
        <taxon>Eukaryota</taxon>
        <taxon>Fungi</taxon>
        <taxon>Dikarya</taxon>
        <taxon>Basidiomycota</taxon>
        <taxon>Agaricomycotina</taxon>
        <taxon>Agaricomycetes</taxon>
        <taxon>Agaricomycetidae</taxon>
        <taxon>Boletales</taxon>
        <taxon>Sclerodermatineae</taxon>
        <taxon>Pisolithaceae</taxon>
        <taxon>Pisolithus</taxon>
    </lineage>
</organism>
<proteinExistence type="predicted"/>
<accession>A0A0C9YLQ4</accession>
<evidence type="ECO:0000313" key="3">
    <source>
        <dbReference type="Proteomes" id="UP000054018"/>
    </source>
</evidence>
<gene>
    <name evidence="2" type="ORF">PISMIDRAFT_19706</name>
</gene>
<dbReference type="Proteomes" id="UP000054018">
    <property type="component" value="Unassembled WGS sequence"/>
</dbReference>